<dbReference type="InterPro" id="IPR051950">
    <property type="entry name" value="Dev_reg/Prot_inhib"/>
</dbReference>
<dbReference type="OrthoDB" id="5986054at2759"/>
<evidence type="ECO:0000256" key="8">
    <source>
        <dbReference type="PROSITE-ProRule" id="PRU00500"/>
    </source>
</evidence>
<evidence type="ECO:0000259" key="13">
    <source>
        <dbReference type="PROSITE" id="PS51465"/>
    </source>
</evidence>
<dbReference type="PROSITE" id="PS50222">
    <property type="entry name" value="EF_HAND_2"/>
    <property type="match status" value="1"/>
</dbReference>
<dbReference type="PROSITE" id="PS00018">
    <property type="entry name" value="EF_HAND_1"/>
    <property type="match status" value="2"/>
</dbReference>
<dbReference type="STRING" id="7217.A0A0P9BXC8"/>
<protein>
    <submittedName>
        <fullName evidence="14">Uncharacterized protein, isoform C</fullName>
    </submittedName>
</protein>
<organism evidence="14 15">
    <name type="scientific">Drosophila ananassae</name>
    <name type="common">Fruit fly</name>
    <dbReference type="NCBI Taxonomy" id="7217"/>
    <lineage>
        <taxon>Eukaryota</taxon>
        <taxon>Metazoa</taxon>
        <taxon>Ecdysozoa</taxon>
        <taxon>Arthropoda</taxon>
        <taxon>Hexapoda</taxon>
        <taxon>Insecta</taxon>
        <taxon>Pterygota</taxon>
        <taxon>Neoptera</taxon>
        <taxon>Endopterygota</taxon>
        <taxon>Diptera</taxon>
        <taxon>Brachycera</taxon>
        <taxon>Muscomorpha</taxon>
        <taxon>Ephydroidea</taxon>
        <taxon>Drosophilidae</taxon>
        <taxon>Drosophila</taxon>
        <taxon>Sophophora</taxon>
    </lineage>
</organism>
<dbReference type="InterPro" id="IPR002350">
    <property type="entry name" value="Kazal_dom"/>
</dbReference>
<feature type="compositionally biased region" description="Polar residues" evidence="9">
    <location>
        <begin position="316"/>
        <end position="330"/>
    </location>
</feature>
<dbReference type="InParanoid" id="A0A0P9BXC8"/>
<sequence>MSSKCILFLTWLSILFATGTTEDQAQIKLPACVAKVGECDDKEGVVCGTDGQTYPTRCHLLRAQCWGQEVSFKYQGSCKGCLEALKYARRQKLRNPNSFVPRCRKDGNYAAVQCMGANNCWCADSMGRPIKEDQSARTRRGKPRCRLNSKWRRLALHQIGFKPDIAAASKGSTEVGTGGAQRSCSKTDRATFNGNLMRIFRKEAVSSGRPQSMPDAAVLDWKFSKLDSNGNQQLDRQELRDLKKILKRSVKPRRCGRAFGKYCDIFKDDNLTRLEWSTCLANDSINRSAIMNMLASSPLPQSTHYRIHGNHRDHTNTNVISNPPTYSEDVSGSEEREDNYEDSGYVGEDEDTDTAFRLPNSSTLMPSLYMLNSKTETTSQDTESEPNCWMDKDVALEEQARGGKSRFYVPECMPDGRYQRIQCYSSTPYCWCVNEDTGKSISGTLVKNTRPQCEEEVVVRPMKGCTEPRKTQFLKDLKAFLKTRMLPSGTTFSNASTWKSEDEQIATLSFVYLDQNKNKLWERREWKVFRDLVTSASHLRRCGKKMPRYCDVNGDKKISLAEWLNCLESSPRLEKATTAKPAQSNETVASSKLTGLNPVEHYLKD</sequence>
<dbReference type="GO" id="GO:0043395">
    <property type="term" value="F:heparan sulfate proteoglycan binding"/>
    <property type="evidence" value="ECO:0007669"/>
    <property type="project" value="EnsemblMetazoa"/>
</dbReference>
<dbReference type="CDD" id="cd00191">
    <property type="entry name" value="TY"/>
    <property type="match status" value="2"/>
</dbReference>
<dbReference type="Proteomes" id="UP000007801">
    <property type="component" value="Unassembled WGS sequence"/>
</dbReference>
<proteinExistence type="predicted"/>
<dbReference type="GO" id="GO:0005615">
    <property type="term" value="C:extracellular space"/>
    <property type="evidence" value="ECO:0007669"/>
    <property type="project" value="TreeGrafter"/>
</dbReference>
<feature type="domain" description="EF-hand" evidence="11">
    <location>
        <begin position="214"/>
        <end position="249"/>
    </location>
</feature>
<keyword evidence="6 8" id="KW-1015">Disulfide bond</keyword>
<feature type="compositionally biased region" description="Polar residues" evidence="9">
    <location>
        <begin position="580"/>
        <end position="594"/>
    </location>
</feature>
<reference evidence="14 15" key="1">
    <citation type="journal article" date="2007" name="Nature">
        <title>Evolution of genes and genomes on the Drosophila phylogeny.</title>
        <authorList>
            <consortium name="Drosophila 12 Genomes Consortium"/>
            <person name="Clark A.G."/>
            <person name="Eisen M.B."/>
            <person name="Smith D.R."/>
            <person name="Bergman C.M."/>
            <person name="Oliver B."/>
            <person name="Markow T.A."/>
            <person name="Kaufman T.C."/>
            <person name="Kellis M."/>
            <person name="Gelbart W."/>
            <person name="Iyer V.N."/>
            <person name="Pollard D.A."/>
            <person name="Sackton T.B."/>
            <person name="Larracuente A.M."/>
            <person name="Singh N.D."/>
            <person name="Abad J.P."/>
            <person name="Abt D.N."/>
            <person name="Adryan B."/>
            <person name="Aguade M."/>
            <person name="Akashi H."/>
            <person name="Anderson W.W."/>
            <person name="Aquadro C.F."/>
            <person name="Ardell D.H."/>
            <person name="Arguello R."/>
            <person name="Artieri C.G."/>
            <person name="Barbash D.A."/>
            <person name="Barker D."/>
            <person name="Barsanti P."/>
            <person name="Batterham P."/>
            <person name="Batzoglou S."/>
            <person name="Begun D."/>
            <person name="Bhutkar A."/>
            <person name="Blanco E."/>
            <person name="Bosak S.A."/>
            <person name="Bradley R.K."/>
            <person name="Brand A.D."/>
            <person name="Brent M.R."/>
            <person name="Brooks A.N."/>
            <person name="Brown R.H."/>
            <person name="Butlin R.K."/>
            <person name="Caggese C."/>
            <person name="Calvi B.R."/>
            <person name="Bernardo de Carvalho A."/>
            <person name="Caspi A."/>
            <person name="Castrezana S."/>
            <person name="Celniker S.E."/>
            <person name="Chang J.L."/>
            <person name="Chapple C."/>
            <person name="Chatterji S."/>
            <person name="Chinwalla A."/>
            <person name="Civetta A."/>
            <person name="Clifton S.W."/>
            <person name="Comeron J.M."/>
            <person name="Costello J.C."/>
            <person name="Coyne J.A."/>
            <person name="Daub J."/>
            <person name="David R.G."/>
            <person name="Delcher A.L."/>
            <person name="Delehaunty K."/>
            <person name="Do C.B."/>
            <person name="Ebling H."/>
            <person name="Edwards K."/>
            <person name="Eickbush T."/>
            <person name="Evans J.D."/>
            <person name="Filipski A."/>
            <person name="Findeiss S."/>
            <person name="Freyhult E."/>
            <person name="Fulton L."/>
            <person name="Fulton R."/>
            <person name="Garcia A.C."/>
            <person name="Gardiner A."/>
            <person name="Garfield D.A."/>
            <person name="Garvin B.E."/>
            <person name="Gibson G."/>
            <person name="Gilbert D."/>
            <person name="Gnerre S."/>
            <person name="Godfrey J."/>
            <person name="Good R."/>
            <person name="Gotea V."/>
            <person name="Gravely B."/>
            <person name="Greenberg A.J."/>
            <person name="Griffiths-Jones S."/>
            <person name="Gross S."/>
            <person name="Guigo R."/>
            <person name="Gustafson E.A."/>
            <person name="Haerty W."/>
            <person name="Hahn M.W."/>
            <person name="Halligan D.L."/>
            <person name="Halpern A.L."/>
            <person name="Halter G.M."/>
            <person name="Han M.V."/>
            <person name="Heger A."/>
            <person name="Hillier L."/>
            <person name="Hinrichs A.S."/>
            <person name="Holmes I."/>
            <person name="Hoskins R.A."/>
            <person name="Hubisz M.J."/>
            <person name="Hultmark D."/>
            <person name="Huntley M.A."/>
            <person name="Jaffe D.B."/>
            <person name="Jagadeeshan S."/>
            <person name="Jeck W.R."/>
            <person name="Johnson J."/>
            <person name="Jones C.D."/>
            <person name="Jordan W.C."/>
            <person name="Karpen G.H."/>
            <person name="Kataoka E."/>
            <person name="Keightley P.D."/>
            <person name="Kheradpour P."/>
            <person name="Kirkness E.F."/>
            <person name="Koerich L.B."/>
            <person name="Kristiansen K."/>
            <person name="Kudrna D."/>
            <person name="Kulathinal R.J."/>
            <person name="Kumar S."/>
            <person name="Kwok R."/>
            <person name="Lander E."/>
            <person name="Langley C.H."/>
            <person name="Lapoint R."/>
            <person name="Lazzaro B.P."/>
            <person name="Lee S.J."/>
            <person name="Levesque L."/>
            <person name="Li R."/>
            <person name="Lin C.F."/>
            <person name="Lin M.F."/>
            <person name="Lindblad-Toh K."/>
            <person name="Llopart A."/>
            <person name="Long M."/>
            <person name="Low L."/>
            <person name="Lozovsky E."/>
            <person name="Lu J."/>
            <person name="Luo M."/>
            <person name="Machado C.A."/>
            <person name="Makalowski W."/>
            <person name="Marzo M."/>
            <person name="Matsuda M."/>
            <person name="Matzkin L."/>
            <person name="McAllister B."/>
            <person name="McBride C.S."/>
            <person name="McKernan B."/>
            <person name="McKernan K."/>
            <person name="Mendez-Lago M."/>
            <person name="Minx P."/>
            <person name="Mollenhauer M.U."/>
            <person name="Montooth K."/>
            <person name="Mount S.M."/>
            <person name="Mu X."/>
            <person name="Myers E."/>
            <person name="Negre B."/>
            <person name="Newfeld S."/>
            <person name="Nielsen R."/>
            <person name="Noor M.A."/>
            <person name="O'Grady P."/>
            <person name="Pachter L."/>
            <person name="Papaceit M."/>
            <person name="Parisi M.J."/>
            <person name="Parisi M."/>
            <person name="Parts L."/>
            <person name="Pedersen J.S."/>
            <person name="Pesole G."/>
            <person name="Phillippy A.M."/>
            <person name="Ponting C.P."/>
            <person name="Pop M."/>
            <person name="Porcelli D."/>
            <person name="Powell J.R."/>
            <person name="Prohaska S."/>
            <person name="Pruitt K."/>
            <person name="Puig M."/>
            <person name="Quesneville H."/>
            <person name="Ram K.R."/>
            <person name="Rand D."/>
            <person name="Rasmussen M.D."/>
            <person name="Reed L.K."/>
            <person name="Reenan R."/>
            <person name="Reily A."/>
            <person name="Remington K.A."/>
            <person name="Rieger T.T."/>
            <person name="Ritchie M.G."/>
            <person name="Robin C."/>
            <person name="Rogers Y.H."/>
            <person name="Rohde C."/>
            <person name="Rozas J."/>
            <person name="Rubenfield M.J."/>
            <person name="Ruiz A."/>
            <person name="Russo S."/>
            <person name="Salzberg S.L."/>
            <person name="Sanchez-Gracia A."/>
            <person name="Saranga D.J."/>
            <person name="Sato H."/>
            <person name="Schaeffer S.W."/>
            <person name="Schatz M.C."/>
            <person name="Schlenke T."/>
            <person name="Schwartz R."/>
            <person name="Segarra C."/>
            <person name="Singh R.S."/>
            <person name="Sirot L."/>
            <person name="Sirota M."/>
            <person name="Sisneros N.B."/>
            <person name="Smith C.D."/>
            <person name="Smith T.F."/>
            <person name="Spieth J."/>
            <person name="Stage D.E."/>
            <person name="Stark A."/>
            <person name="Stephan W."/>
            <person name="Strausberg R.L."/>
            <person name="Strempel S."/>
            <person name="Sturgill D."/>
            <person name="Sutton G."/>
            <person name="Sutton G.G."/>
            <person name="Tao W."/>
            <person name="Teichmann S."/>
            <person name="Tobari Y.N."/>
            <person name="Tomimura Y."/>
            <person name="Tsolas J.M."/>
            <person name="Valente V.L."/>
            <person name="Venter E."/>
            <person name="Venter J.C."/>
            <person name="Vicario S."/>
            <person name="Vieira F.G."/>
            <person name="Vilella A.J."/>
            <person name="Villasante A."/>
            <person name="Walenz B."/>
            <person name="Wang J."/>
            <person name="Wasserman M."/>
            <person name="Watts T."/>
            <person name="Wilson D."/>
            <person name="Wilson R.K."/>
            <person name="Wing R.A."/>
            <person name="Wolfner M.F."/>
            <person name="Wong A."/>
            <person name="Wong G.K."/>
            <person name="Wu C.I."/>
            <person name="Wu G."/>
            <person name="Yamamoto D."/>
            <person name="Yang H.P."/>
            <person name="Yang S.P."/>
            <person name="Yorke J.A."/>
            <person name="Yoshida K."/>
            <person name="Zdobnov E."/>
            <person name="Zhang P."/>
            <person name="Zhang Y."/>
            <person name="Zimin A.V."/>
            <person name="Baldwin J."/>
            <person name="Abdouelleil A."/>
            <person name="Abdulkadir J."/>
            <person name="Abebe A."/>
            <person name="Abera B."/>
            <person name="Abreu J."/>
            <person name="Acer S.C."/>
            <person name="Aftuck L."/>
            <person name="Alexander A."/>
            <person name="An P."/>
            <person name="Anderson E."/>
            <person name="Anderson S."/>
            <person name="Arachi H."/>
            <person name="Azer M."/>
            <person name="Bachantsang P."/>
            <person name="Barry A."/>
            <person name="Bayul T."/>
            <person name="Berlin A."/>
            <person name="Bessette D."/>
            <person name="Bloom T."/>
            <person name="Blye J."/>
            <person name="Boguslavskiy L."/>
            <person name="Bonnet C."/>
            <person name="Boukhgalter B."/>
            <person name="Bourzgui I."/>
            <person name="Brown A."/>
            <person name="Cahill P."/>
            <person name="Channer S."/>
            <person name="Cheshatsang Y."/>
            <person name="Chuda L."/>
            <person name="Citroen M."/>
            <person name="Collymore A."/>
            <person name="Cooke P."/>
            <person name="Costello M."/>
            <person name="D'Aco K."/>
            <person name="Daza R."/>
            <person name="De Haan G."/>
            <person name="DeGray S."/>
            <person name="DeMaso C."/>
            <person name="Dhargay N."/>
            <person name="Dooley K."/>
            <person name="Dooley E."/>
            <person name="Doricent M."/>
            <person name="Dorje P."/>
            <person name="Dorjee K."/>
            <person name="Dupes A."/>
            <person name="Elong R."/>
            <person name="Falk J."/>
            <person name="Farina A."/>
            <person name="Faro S."/>
            <person name="Ferguson D."/>
            <person name="Fisher S."/>
            <person name="Foley C.D."/>
            <person name="Franke A."/>
            <person name="Friedrich D."/>
            <person name="Gadbois L."/>
            <person name="Gearin G."/>
            <person name="Gearin C.R."/>
            <person name="Giannoukos G."/>
            <person name="Goode T."/>
            <person name="Graham J."/>
            <person name="Grandbois E."/>
            <person name="Grewal S."/>
            <person name="Gyaltsen K."/>
            <person name="Hafez N."/>
            <person name="Hagos B."/>
            <person name="Hall J."/>
            <person name="Henson C."/>
            <person name="Hollinger A."/>
            <person name="Honan T."/>
            <person name="Huard M.D."/>
            <person name="Hughes L."/>
            <person name="Hurhula B."/>
            <person name="Husby M.E."/>
            <person name="Kamat A."/>
            <person name="Kanga B."/>
            <person name="Kashin S."/>
            <person name="Khazanovich D."/>
            <person name="Kisner P."/>
            <person name="Lance K."/>
            <person name="Lara M."/>
            <person name="Lee W."/>
            <person name="Lennon N."/>
            <person name="Letendre F."/>
            <person name="LeVine R."/>
            <person name="Lipovsky A."/>
            <person name="Liu X."/>
            <person name="Liu J."/>
            <person name="Liu S."/>
            <person name="Lokyitsang T."/>
            <person name="Lokyitsang Y."/>
            <person name="Lubonja R."/>
            <person name="Lui A."/>
            <person name="MacDonald P."/>
            <person name="Magnisalis V."/>
            <person name="Maru K."/>
            <person name="Matthews C."/>
            <person name="McCusker W."/>
            <person name="McDonough S."/>
            <person name="Mehta T."/>
            <person name="Meldrim J."/>
            <person name="Meneus L."/>
            <person name="Mihai O."/>
            <person name="Mihalev A."/>
            <person name="Mihova T."/>
            <person name="Mittelman R."/>
            <person name="Mlenga V."/>
            <person name="Montmayeur A."/>
            <person name="Mulrain L."/>
            <person name="Navidi A."/>
            <person name="Naylor J."/>
            <person name="Negash T."/>
            <person name="Nguyen T."/>
            <person name="Nguyen N."/>
            <person name="Nicol R."/>
            <person name="Norbu C."/>
            <person name="Norbu N."/>
            <person name="Novod N."/>
            <person name="O'Neill B."/>
            <person name="Osman S."/>
            <person name="Markiewicz E."/>
            <person name="Oyono O.L."/>
            <person name="Patti C."/>
            <person name="Phunkhang P."/>
            <person name="Pierre F."/>
            <person name="Priest M."/>
            <person name="Raghuraman S."/>
            <person name="Rege F."/>
            <person name="Reyes R."/>
            <person name="Rise C."/>
            <person name="Rogov P."/>
            <person name="Ross K."/>
            <person name="Ryan E."/>
            <person name="Settipalli S."/>
            <person name="Shea T."/>
            <person name="Sherpa N."/>
            <person name="Shi L."/>
            <person name="Shih D."/>
            <person name="Sparrow T."/>
            <person name="Spaulding J."/>
            <person name="Stalker J."/>
            <person name="Stange-Thomann N."/>
            <person name="Stavropoulos S."/>
            <person name="Stone C."/>
            <person name="Strader C."/>
            <person name="Tesfaye S."/>
            <person name="Thomson T."/>
            <person name="Thoulutsang Y."/>
            <person name="Thoulutsang D."/>
            <person name="Topham K."/>
            <person name="Topping I."/>
            <person name="Tsamla T."/>
            <person name="Vassiliev H."/>
            <person name="Vo A."/>
            <person name="Wangchuk T."/>
            <person name="Wangdi T."/>
            <person name="Weiand M."/>
            <person name="Wilkinson J."/>
            <person name="Wilson A."/>
            <person name="Yadav S."/>
            <person name="Young G."/>
            <person name="Yu Q."/>
            <person name="Zembek L."/>
            <person name="Zhong D."/>
            <person name="Zimmer A."/>
            <person name="Zwirko Z."/>
            <person name="Jaffe D.B."/>
            <person name="Alvarez P."/>
            <person name="Brockman W."/>
            <person name="Butler J."/>
            <person name="Chin C."/>
            <person name="Gnerre S."/>
            <person name="Grabherr M."/>
            <person name="Kleber M."/>
            <person name="Mauceli E."/>
            <person name="MacCallum I."/>
        </authorList>
    </citation>
    <scope>NUCLEOTIDE SEQUENCE [LARGE SCALE GENOMIC DNA]</scope>
    <source>
        <strain evidence="15">Tucson 14024-0371.13</strain>
    </source>
</reference>
<feature type="chain" id="PRO_5006155661" evidence="10">
    <location>
        <begin position="22"/>
        <end position="605"/>
    </location>
</feature>
<keyword evidence="15" id="KW-1185">Reference proteome</keyword>
<dbReference type="EMBL" id="CH902619">
    <property type="protein sequence ID" value="KPU76158.1"/>
    <property type="molecule type" value="Genomic_DNA"/>
</dbReference>
<dbReference type="SUPFAM" id="SSF57610">
    <property type="entry name" value="Thyroglobulin type-1 domain"/>
    <property type="match status" value="2"/>
</dbReference>
<dbReference type="FunCoup" id="A0A0P9BXC8">
    <property type="interactions" value="105"/>
</dbReference>
<evidence type="ECO:0000256" key="2">
    <source>
        <dbReference type="ARBA" id="ARBA00022525"/>
    </source>
</evidence>
<dbReference type="SUPFAM" id="SSF47473">
    <property type="entry name" value="EF-hand"/>
    <property type="match status" value="2"/>
</dbReference>
<keyword evidence="7" id="KW-0325">Glycoprotein</keyword>
<evidence type="ECO:0000256" key="9">
    <source>
        <dbReference type="SAM" id="MobiDB-lite"/>
    </source>
</evidence>
<dbReference type="InterPro" id="IPR002048">
    <property type="entry name" value="EF_hand_dom"/>
</dbReference>
<dbReference type="Gene3D" id="3.30.60.30">
    <property type="match status" value="1"/>
</dbReference>
<evidence type="ECO:0000256" key="10">
    <source>
        <dbReference type="SAM" id="SignalP"/>
    </source>
</evidence>
<keyword evidence="3 10" id="KW-0732">Signal</keyword>
<dbReference type="GeneID" id="6494871"/>
<gene>
    <name evidence="14" type="primary">Dana\GF12013</name>
    <name evidence="14" type="synonym">dana_GLEANR_12026</name>
    <name evidence="14" type="ORF">GF12013</name>
</gene>
<keyword evidence="5" id="KW-0106">Calcium</keyword>
<evidence type="ECO:0000259" key="12">
    <source>
        <dbReference type="PROSITE" id="PS51162"/>
    </source>
</evidence>
<dbReference type="PROSITE" id="PS51465">
    <property type="entry name" value="KAZAL_2"/>
    <property type="match status" value="1"/>
</dbReference>
<feature type="region of interest" description="Disordered" evidence="9">
    <location>
        <begin position="577"/>
        <end position="605"/>
    </location>
</feature>
<evidence type="ECO:0000256" key="1">
    <source>
        <dbReference type="ARBA" id="ARBA00004613"/>
    </source>
</evidence>
<dbReference type="Gene3D" id="1.10.238.10">
    <property type="entry name" value="EF-hand"/>
    <property type="match status" value="2"/>
</dbReference>
<dbReference type="PROSITE" id="PS51162">
    <property type="entry name" value="THYROGLOBULIN_1_2"/>
    <property type="match status" value="2"/>
</dbReference>
<evidence type="ECO:0000256" key="6">
    <source>
        <dbReference type="ARBA" id="ARBA00023157"/>
    </source>
</evidence>
<feature type="region of interest" description="Disordered" evidence="9">
    <location>
        <begin position="311"/>
        <end position="359"/>
    </location>
</feature>
<dbReference type="Pfam" id="PF07648">
    <property type="entry name" value="Kazal_2"/>
    <property type="match status" value="1"/>
</dbReference>
<dbReference type="InterPro" id="IPR000716">
    <property type="entry name" value="Thyroglobulin_1"/>
</dbReference>
<feature type="domain" description="Kazal-like" evidence="13">
    <location>
        <begin position="26"/>
        <end position="80"/>
    </location>
</feature>
<dbReference type="GO" id="GO:0008340">
    <property type="term" value="P:determination of adult lifespan"/>
    <property type="evidence" value="ECO:0007669"/>
    <property type="project" value="EnsemblMetazoa"/>
</dbReference>
<dbReference type="PANTHER" id="PTHR12352:SF30">
    <property type="entry name" value="FI05255P"/>
    <property type="match status" value="1"/>
</dbReference>
<dbReference type="Pfam" id="PF10591">
    <property type="entry name" value="SPARC_Ca_bdg"/>
    <property type="match status" value="2"/>
</dbReference>
<dbReference type="GO" id="GO:0005509">
    <property type="term" value="F:calcium ion binding"/>
    <property type="evidence" value="ECO:0007669"/>
    <property type="project" value="InterPro"/>
</dbReference>
<keyword evidence="4" id="KW-0677">Repeat</keyword>
<evidence type="ECO:0000313" key="14">
    <source>
        <dbReference type="EMBL" id="KPU76158.1"/>
    </source>
</evidence>
<comment type="caution">
    <text evidence="8">Lacks conserved residue(s) required for the propagation of feature annotation.</text>
</comment>
<feature type="disulfide bond" evidence="8">
    <location>
        <begin position="423"/>
        <end position="430"/>
    </location>
</feature>
<evidence type="ECO:0000256" key="4">
    <source>
        <dbReference type="ARBA" id="ARBA00022737"/>
    </source>
</evidence>
<evidence type="ECO:0000256" key="5">
    <source>
        <dbReference type="ARBA" id="ARBA00022837"/>
    </source>
</evidence>
<dbReference type="GO" id="GO:0030513">
    <property type="term" value="P:positive regulation of BMP signaling pathway"/>
    <property type="evidence" value="ECO:0007669"/>
    <property type="project" value="EnsemblMetazoa"/>
</dbReference>
<dbReference type="CDD" id="cd16234">
    <property type="entry name" value="EFh_SPARC_SMOC"/>
    <property type="match status" value="2"/>
</dbReference>
<evidence type="ECO:0000256" key="3">
    <source>
        <dbReference type="ARBA" id="ARBA00022729"/>
    </source>
</evidence>
<evidence type="ECO:0000259" key="11">
    <source>
        <dbReference type="PROSITE" id="PS50222"/>
    </source>
</evidence>
<name>A0A0P9BXC8_DROAN</name>
<feature type="domain" description="Thyroglobulin type-1" evidence="12">
    <location>
        <begin position="385"/>
        <end position="453"/>
    </location>
</feature>
<dbReference type="PROSITE" id="PS00484">
    <property type="entry name" value="THYROGLOBULIN_1_1"/>
    <property type="match status" value="2"/>
</dbReference>
<feature type="signal peptide" evidence="10">
    <location>
        <begin position="1"/>
        <end position="21"/>
    </location>
</feature>
<dbReference type="AlphaFoldDB" id="A0A0P9BXC8"/>
<dbReference type="CTD" id="36048"/>
<dbReference type="SMART" id="SM00280">
    <property type="entry name" value="KAZAL"/>
    <property type="match status" value="1"/>
</dbReference>
<comment type="subcellular location">
    <subcellularLocation>
        <location evidence="1">Secreted</location>
    </subcellularLocation>
</comment>
<dbReference type="PANTHER" id="PTHR12352">
    <property type="entry name" value="SECRETED MODULAR CALCIUM-BINDING PROTEIN"/>
    <property type="match status" value="1"/>
</dbReference>
<dbReference type="SMART" id="SM00211">
    <property type="entry name" value="TY"/>
    <property type="match status" value="2"/>
</dbReference>
<dbReference type="CDD" id="cd00104">
    <property type="entry name" value="KAZAL_FS"/>
    <property type="match status" value="1"/>
</dbReference>
<evidence type="ECO:0000313" key="15">
    <source>
        <dbReference type="Proteomes" id="UP000007801"/>
    </source>
</evidence>
<dbReference type="InterPro" id="IPR011992">
    <property type="entry name" value="EF-hand-dom_pair"/>
</dbReference>
<dbReference type="Gene3D" id="4.10.800.10">
    <property type="entry name" value="Thyroglobulin type-1"/>
    <property type="match status" value="2"/>
</dbReference>
<dbReference type="GO" id="GO:0030718">
    <property type="term" value="P:germ-line stem cell population maintenance"/>
    <property type="evidence" value="ECO:0007669"/>
    <property type="project" value="EnsemblMetazoa"/>
</dbReference>
<keyword evidence="2" id="KW-0964">Secreted</keyword>
<dbReference type="InterPro" id="IPR036857">
    <property type="entry name" value="Thyroglobulin_1_sf"/>
</dbReference>
<dbReference type="Pfam" id="PF00086">
    <property type="entry name" value="Thyroglobulin_1"/>
    <property type="match status" value="2"/>
</dbReference>
<evidence type="ECO:0000256" key="7">
    <source>
        <dbReference type="ARBA" id="ARBA00023180"/>
    </source>
</evidence>
<feature type="domain" description="Thyroglobulin type-1" evidence="12">
    <location>
        <begin position="55"/>
        <end position="145"/>
    </location>
</feature>
<dbReference type="InterPro" id="IPR018247">
    <property type="entry name" value="EF_Hand_1_Ca_BS"/>
</dbReference>
<accession>A0A0P9BXC8</accession>
<dbReference type="InterPro" id="IPR019577">
    <property type="entry name" value="SPARC/Testican_Ca-bd-dom"/>
</dbReference>
<feature type="compositionally biased region" description="Acidic residues" evidence="9">
    <location>
        <begin position="331"/>
        <end position="353"/>
    </location>
</feature>